<evidence type="ECO:0000313" key="2">
    <source>
        <dbReference type="Proteomes" id="UP001596398"/>
    </source>
</evidence>
<reference evidence="1 2" key="1">
    <citation type="journal article" date="2019" name="Int. J. Syst. Evol. Microbiol.">
        <title>The Global Catalogue of Microorganisms (GCM) 10K type strain sequencing project: providing services to taxonomists for standard genome sequencing and annotation.</title>
        <authorList>
            <consortium name="The Broad Institute Genomics Platform"/>
            <consortium name="The Broad Institute Genome Sequencing Center for Infectious Disease"/>
            <person name="Wu L."/>
            <person name="Ma J."/>
        </authorList>
    </citation>
    <scope>NUCLEOTIDE SEQUENCE [LARGE SCALE GENOMIC DNA]</scope>
    <source>
        <strain evidence="1 2">DT85</strain>
    </source>
</reference>
<dbReference type="Pfam" id="PF24373">
    <property type="entry name" value="DUF7529"/>
    <property type="match status" value="1"/>
</dbReference>
<dbReference type="AlphaFoldDB" id="A0ABD5ZNM3"/>
<dbReference type="EMBL" id="JBHTAP010000001">
    <property type="protein sequence ID" value="MFC7234996.1"/>
    <property type="molecule type" value="Genomic_DNA"/>
</dbReference>
<evidence type="ECO:0000313" key="1">
    <source>
        <dbReference type="EMBL" id="MFC7234996.1"/>
    </source>
</evidence>
<sequence>MSSDPTAPWRRLLEVVDAAAEEYREEGRTVVTVEPADVTVVPADAGPFGLVAVVPDDEHAALTDLVAGREFPTTDVFRRIAGDLVLLGVAVESADGEAAALVPLYYERTREEEGELRKHDGVLYTRVRGLSGRDTVTFEHDDPAAFLPDERFDAD</sequence>
<name>A0ABD5ZNM3_9EURY</name>
<keyword evidence="2" id="KW-1185">Reference proteome</keyword>
<dbReference type="InterPro" id="IPR055951">
    <property type="entry name" value="DUF7529"/>
</dbReference>
<accession>A0ABD5ZNM3</accession>
<organism evidence="1 2">
    <name type="scientific">Halosegnis marinus</name>
    <dbReference type="NCBI Taxonomy" id="3034023"/>
    <lineage>
        <taxon>Archaea</taxon>
        <taxon>Methanobacteriati</taxon>
        <taxon>Methanobacteriota</taxon>
        <taxon>Stenosarchaea group</taxon>
        <taxon>Halobacteria</taxon>
        <taxon>Halobacteriales</taxon>
        <taxon>Natronomonadaceae</taxon>
        <taxon>Halosegnis</taxon>
    </lineage>
</organism>
<comment type="caution">
    <text evidence="1">The sequence shown here is derived from an EMBL/GenBank/DDBJ whole genome shotgun (WGS) entry which is preliminary data.</text>
</comment>
<gene>
    <name evidence="1" type="ORF">ACFQJ4_06660</name>
</gene>
<dbReference type="Proteomes" id="UP001596398">
    <property type="component" value="Unassembled WGS sequence"/>
</dbReference>
<protein>
    <submittedName>
        <fullName evidence="1">Uncharacterized protein</fullName>
    </submittedName>
</protein>
<dbReference type="GeneID" id="79266675"/>
<dbReference type="RefSeq" id="WP_276236018.1">
    <property type="nucleotide sequence ID" value="NZ_CP119802.1"/>
</dbReference>
<proteinExistence type="predicted"/>